<dbReference type="GO" id="GO:0042613">
    <property type="term" value="C:MHC class II protein complex"/>
    <property type="evidence" value="ECO:0007669"/>
    <property type="project" value="UniProtKB-KW"/>
</dbReference>
<dbReference type="InterPro" id="IPR003006">
    <property type="entry name" value="Ig/MHC_CS"/>
</dbReference>
<name>A0A9F7TG54_ICTPU</name>
<dbReference type="Proteomes" id="UP000221080">
    <property type="component" value="Chromosome 5"/>
</dbReference>
<dbReference type="PROSITE" id="PS50835">
    <property type="entry name" value="IG_LIKE"/>
    <property type="match status" value="1"/>
</dbReference>
<dbReference type="InterPro" id="IPR007110">
    <property type="entry name" value="Ig-like_dom"/>
</dbReference>
<keyword evidence="10" id="KW-0325">Glycoprotein</keyword>
<feature type="chain" id="PRO_5039947138" evidence="13">
    <location>
        <begin position="19"/>
        <end position="265"/>
    </location>
</feature>
<comment type="subcellular location">
    <subcellularLocation>
        <location evidence="1">Membrane</location>
        <topology evidence="1">Single-pass type I membrane protein</topology>
    </subcellularLocation>
</comment>
<dbReference type="InterPro" id="IPR050160">
    <property type="entry name" value="MHC/Immunoglobulin"/>
</dbReference>
<dbReference type="GO" id="GO:0002250">
    <property type="term" value="P:adaptive immune response"/>
    <property type="evidence" value="ECO:0007669"/>
    <property type="project" value="UniProtKB-KW"/>
</dbReference>
<reference evidence="16" key="2">
    <citation type="submission" date="2025-08" db="UniProtKB">
        <authorList>
            <consortium name="RefSeq"/>
        </authorList>
    </citation>
    <scope>IDENTIFICATION</scope>
    <source>
        <tissue evidence="16">Blood</tissue>
    </source>
</reference>
<keyword evidence="8" id="KW-0472">Membrane</keyword>
<evidence type="ECO:0000313" key="16">
    <source>
        <dbReference type="RefSeq" id="XP_053536024.1"/>
    </source>
</evidence>
<dbReference type="Gene3D" id="3.10.320.10">
    <property type="entry name" value="Class II Histocompatibility Antigen, M Beta Chain, Chain B, domain 1"/>
    <property type="match status" value="1"/>
</dbReference>
<dbReference type="InterPro" id="IPR014745">
    <property type="entry name" value="MHC_II_a/b_N"/>
</dbReference>
<dbReference type="InterPro" id="IPR003597">
    <property type="entry name" value="Ig_C1-set"/>
</dbReference>
<evidence type="ECO:0000256" key="12">
    <source>
        <dbReference type="ARBA" id="ARBA00023319"/>
    </source>
</evidence>
<evidence type="ECO:0000313" key="15">
    <source>
        <dbReference type="Proteomes" id="UP000221080"/>
    </source>
</evidence>
<evidence type="ECO:0000256" key="3">
    <source>
        <dbReference type="ARBA" id="ARBA00022692"/>
    </source>
</evidence>
<evidence type="ECO:0000256" key="7">
    <source>
        <dbReference type="ARBA" id="ARBA00023130"/>
    </source>
</evidence>
<gene>
    <name evidence="16" type="primary">LOC108265444</name>
</gene>
<evidence type="ECO:0000256" key="9">
    <source>
        <dbReference type="ARBA" id="ARBA00023157"/>
    </source>
</evidence>
<evidence type="ECO:0000256" key="11">
    <source>
        <dbReference type="ARBA" id="ARBA00023182"/>
    </source>
</evidence>
<evidence type="ECO:0000256" key="1">
    <source>
        <dbReference type="ARBA" id="ARBA00004479"/>
    </source>
</evidence>
<dbReference type="Pfam" id="PF07654">
    <property type="entry name" value="C1-set"/>
    <property type="match status" value="1"/>
</dbReference>
<dbReference type="SUPFAM" id="SSF54452">
    <property type="entry name" value="MHC antigen-recognition domain"/>
    <property type="match status" value="1"/>
</dbReference>
<evidence type="ECO:0000256" key="8">
    <source>
        <dbReference type="ARBA" id="ARBA00023136"/>
    </source>
</evidence>
<keyword evidence="12" id="KW-0393">Immunoglobulin domain</keyword>
<dbReference type="SMR" id="A0A9F7TG54"/>
<dbReference type="Pfam" id="PF00993">
    <property type="entry name" value="MHC_II_alpha"/>
    <property type="match status" value="1"/>
</dbReference>
<evidence type="ECO:0000259" key="14">
    <source>
        <dbReference type="PROSITE" id="PS50835"/>
    </source>
</evidence>
<dbReference type="InterPro" id="IPR011162">
    <property type="entry name" value="MHC_I/II-like_Ag-recog"/>
</dbReference>
<keyword evidence="6" id="KW-1133">Transmembrane helix</keyword>
<keyword evidence="3" id="KW-0812">Transmembrane</keyword>
<dbReference type="SMART" id="SM00407">
    <property type="entry name" value="IGc1"/>
    <property type="match status" value="1"/>
</dbReference>
<evidence type="ECO:0000256" key="2">
    <source>
        <dbReference type="ARBA" id="ARBA00007394"/>
    </source>
</evidence>
<dbReference type="GO" id="GO:0002504">
    <property type="term" value="P:antigen processing and presentation of peptide or polysaccharide antigen via MHC class II"/>
    <property type="evidence" value="ECO:0007669"/>
    <property type="project" value="UniProtKB-KW"/>
</dbReference>
<accession>A0A9F7TG54</accession>
<comment type="similarity">
    <text evidence="2">Belongs to the MHC class II family.</text>
</comment>
<dbReference type="PANTHER" id="PTHR19944">
    <property type="entry name" value="MHC CLASS II-RELATED"/>
    <property type="match status" value="1"/>
</dbReference>
<dbReference type="GeneID" id="108265444"/>
<evidence type="ECO:0000256" key="5">
    <source>
        <dbReference type="ARBA" id="ARBA00022859"/>
    </source>
</evidence>
<evidence type="ECO:0000256" key="13">
    <source>
        <dbReference type="SAM" id="SignalP"/>
    </source>
</evidence>
<keyword evidence="11" id="KW-0491">MHC II</keyword>
<reference evidence="15" key="1">
    <citation type="journal article" date="2016" name="Nat. Commun.">
        <title>The channel catfish genome sequence provides insights into the evolution of scale formation in teleosts.</title>
        <authorList>
            <person name="Liu Z."/>
            <person name="Liu S."/>
            <person name="Yao J."/>
            <person name="Bao L."/>
            <person name="Zhang J."/>
            <person name="Li Y."/>
            <person name="Jiang C."/>
            <person name="Sun L."/>
            <person name="Wang R."/>
            <person name="Zhang Y."/>
            <person name="Zhou T."/>
            <person name="Zeng Q."/>
            <person name="Fu Q."/>
            <person name="Gao S."/>
            <person name="Li N."/>
            <person name="Koren S."/>
            <person name="Jiang Y."/>
            <person name="Zimin A."/>
            <person name="Xu P."/>
            <person name="Phillippy A.M."/>
            <person name="Geng X."/>
            <person name="Song L."/>
            <person name="Sun F."/>
            <person name="Li C."/>
            <person name="Wang X."/>
            <person name="Chen A."/>
            <person name="Jin Y."/>
            <person name="Yuan Z."/>
            <person name="Yang Y."/>
            <person name="Tan S."/>
            <person name="Peatman E."/>
            <person name="Lu J."/>
            <person name="Qin Z."/>
            <person name="Dunham R."/>
            <person name="Li Z."/>
            <person name="Sonstegard T."/>
            <person name="Feng J."/>
            <person name="Danzmann R.G."/>
            <person name="Schroeder S."/>
            <person name="Scheffler B."/>
            <person name="Duke M.V."/>
            <person name="Ballard L."/>
            <person name="Kucuktas H."/>
            <person name="Kaltenboeck L."/>
            <person name="Liu H."/>
            <person name="Armbruster J."/>
            <person name="Xie Y."/>
            <person name="Kirby M.L."/>
            <person name="Tian Y."/>
            <person name="Flanagan M.E."/>
            <person name="Mu W."/>
            <person name="Waldbieser G.C."/>
        </authorList>
    </citation>
    <scope>NUCLEOTIDE SEQUENCE [LARGE SCALE GENOMIC DNA]</scope>
    <source>
        <strain evidence="15">SDA103</strain>
    </source>
</reference>
<dbReference type="OrthoDB" id="8925804at2759"/>
<organism evidence="15 16">
    <name type="scientific">Ictalurus punctatus</name>
    <name type="common">Channel catfish</name>
    <name type="synonym">Silurus punctatus</name>
    <dbReference type="NCBI Taxonomy" id="7998"/>
    <lineage>
        <taxon>Eukaryota</taxon>
        <taxon>Metazoa</taxon>
        <taxon>Chordata</taxon>
        <taxon>Craniata</taxon>
        <taxon>Vertebrata</taxon>
        <taxon>Euteleostomi</taxon>
        <taxon>Actinopterygii</taxon>
        <taxon>Neopterygii</taxon>
        <taxon>Teleostei</taxon>
        <taxon>Ostariophysi</taxon>
        <taxon>Siluriformes</taxon>
        <taxon>Ictaluridae</taxon>
        <taxon>Ictalurus</taxon>
    </lineage>
</organism>
<sequence length="265" mass="29305">MRLFLLCFTLVCVKDTEAQNKLHHLVLAACSDTDKEFMMGDDGEVEAYTDFKKKDTVIVLPPFADPMQYPGFYESAESNVAVCQNDIEVFSVEFKDKPLPQDAPQSSIYARDDVQLGKKNTLICHSTRFFPPPVRVRWTKNNVDVTGESSLSQYYLNKDKTYNQFSHLPFTPQEGDVYTCTVQHEALQTPDTRTWEVNVDLPSVGPAVFCGVGLAVGLLGVATGTFFLVKGTSATDASVTSPEVRIHTRTSPVGFSPRILCVGSS</sequence>
<evidence type="ECO:0000256" key="10">
    <source>
        <dbReference type="ARBA" id="ARBA00023180"/>
    </source>
</evidence>
<keyword evidence="7" id="KW-1064">Adaptive immunity</keyword>
<dbReference type="InterPro" id="IPR036179">
    <property type="entry name" value="Ig-like_dom_sf"/>
</dbReference>
<keyword evidence="9" id="KW-1015">Disulfide bond</keyword>
<dbReference type="SUPFAM" id="SSF48726">
    <property type="entry name" value="Immunoglobulin"/>
    <property type="match status" value="1"/>
</dbReference>
<dbReference type="InterPro" id="IPR013783">
    <property type="entry name" value="Ig-like_fold"/>
</dbReference>
<dbReference type="PROSITE" id="PS00290">
    <property type="entry name" value="IG_MHC"/>
    <property type="match status" value="1"/>
</dbReference>
<dbReference type="AlphaFoldDB" id="A0A9F7TG54"/>
<dbReference type="SMART" id="SM00920">
    <property type="entry name" value="MHC_II_alpha"/>
    <property type="match status" value="1"/>
</dbReference>
<dbReference type="RefSeq" id="XP_053536024.1">
    <property type="nucleotide sequence ID" value="XM_053680049.1"/>
</dbReference>
<dbReference type="KEGG" id="ipu:108265444"/>
<dbReference type="InterPro" id="IPR001003">
    <property type="entry name" value="MHC_II_a_N"/>
</dbReference>
<protein>
    <submittedName>
        <fullName evidence="16">LOW QUALITY PROTEIN: H-2 class II histocompatibility antigen, A-U alpha chain</fullName>
    </submittedName>
</protein>
<feature type="domain" description="Ig-like" evidence="14">
    <location>
        <begin position="104"/>
        <end position="198"/>
    </location>
</feature>
<keyword evidence="5" id="KW-0391">Immunity</keyword>
<evidence type="ECO:0000256" key="4">
    <source>
        <dbReference type="ARBA" id="ARBA00022729"/>
    </source>
</evidence>
<keyword evidence="4 13" id="KW-0732">Signal</keyword>
<evidence type="ECO:0000256" key="6">
    <source>
        <dbReference type="ARBA" id="ARBA00022989"/>
    </source>
</evidence>
<feature type="signal peptide" evidence="13">
    <location>
        <begin position="1"/>
        <end position="18"/>
    </location>
</feature>
<dbReference type="PANTHER" id="PTHR19944:SF86">
    <property type="entry name" value="HLA CLASS II HISTOCOMPATIBILITY ANTIGEN, DR ALPHA CHAIN"/>
    <property type="match status" value="1"/>
</dbReference>
<dbReference type="Gene3D" id="2.60.40.10">
    <property type="entry name" value="Immunoglobulins"/>
    <property type="match status" value="1"/>
</dbReference>
<keyword evidence="15" id="KW-1185">Reference proteome</keyword>
<proteinExistence type="inferred from homology"/>